<gene>
    <name evidence="11" type="primary">tsaE</name>
    <name evidence="11" type="ORF">QJ522_01830</name>
</gene>
<accession>A0AAW6TRE0</accession>
<dbReference type="GO" id="GO:0005524">
    <property type="term" value="F:ATP binding"/>
    <property type="evidence" value="ECO:0007669"/>
    <property type="project" value="UniProtKB-KW"/>
</dbReference>
<dbReference type="GO" id="GO:0002949">
    <property type="term" value="P:tRNA threonylcarbamoyladenosine modification"/>
    <property type="evidence" value="ECO:0007669"/>
    <property type="project" value="InterPro"/>
</dbReference>
<reference evidence="11" key="1">
    <citation type="submission" date="2023-05" db="EMBL/GenBank/DDBJ databases">
        <title>Anaerotaeda fermentans gen. nov., sp. nov., a novel anaerobic planctomycete of the new family within the order Sedimentisphaerales isolated from Taman Peninsula, Russia.</title>
        <authorList>
            <person name="Khomyakova M.A."/>
            <person name="Merkel A.Y."/>
            <person name="Slobodkin A.I."/>
        </authorList>
    </citation>
    <scope>NUCLEOTIDE SEQUENCE</scope>
    <source>
        <strain evidence="11">M17dextr</strain>
    </source>
</reference>
<evidence type="ECO:0000256" key="10">
    <source>
        <dbReference type="ARBA" id="ARBA00032441"/>
    </source>
</evidence>
<dbReference type="Gene3D" id="3.40.50.300">
    <property type="entry name" value="P-loop containing nucleotide triphosphate hydrolases"/>
    <property type="match status" value="1"/>
</dbReference>
<proteinExistence type="inferred from homology"/>
<dbReference type="GO" id="GO:0005737">
    <property type="term" value="C:cytoplasm"/>
    <property type="evidence" value="ECO:0007669"/>
    <property type="project" value="UniProtKB-SubCell"/>
</dbReference>
<evidence type="ECO:0000313" key="12">
    <source>
        <dbReference type="Proteomes" id="UP001431776"/>
    </source>
</evidence>
<dbReference type="NCBIfam" id="TIGR00150">
    <property type="entry name" value="T6A_YjeE"/>
    <property type="match status" value="1"/>
</dbReference>
<dbReference type="RefSeq" id="WP_349243179.1">
    <property type="nucleotide sequence ID" value="NZ_JASCXX010000002.1"/>
</dbReference>
<dbReference type="PANTHER" id="PTHR33540:SF2">
    <property type="entry name" value="TRNA THREONYLCARBAMOYLADENOSINE BIOSYNTHESIS PROTEIN TSAE"/>
    <property type="match status" value="1"/>
</dbReference>
<dbReference type="InterPro" id="IPR027417">
    <property type="entry name" value="P-loop_NTPase"/>
</dbReference>
<keyword evidence="7" id="KW-0547">Nucleotide-binding</keyword>
<keyword evidence="6" id="KW-0479">Metal-binding</keyword>
<name>A0AAW6TRE0_9BACT</name>
<evidence type="ECO:0000256" key="2">
    <source>
        <dbReference type="ARBA" id="ARBA00007599"/>
    </source>
</evidence>
<evidence type="ECO:0000256" key="9">
    <source>
        <dbReference type="ARBA" id="ARBA00022842"/>
    </source>
</evidence>
<comment type="subcellular location">
    <subcellularLocation>
        <location evidence="1">Cytoplasm</location>
    </subcellularLocation>
</comment>
<dbReference type="AlphaFoldDB" id="A0AAW6TRE0"/>
<keyword evidence="12" id="KW-1185">Reference proteome</keyword>
<evidence type="ECO:0000256" key="6">
    <source>
        <dbReference type="ARBA" id="ARBA00022723"/>
    </source>
</evidence>
<organism evidence="11 12">
    <name type="scientific">Anaerobaca lacustris</name>
    <dbReference type="NCBI Taxonomy" id="3044600"/>
    <lineage>
        <taxon>Bacteria</taxon>
        <taxon>Pseudomonadati</taxon>
        <taxon>Planctomycetota</taxon>
        <taxon>Phycisphaerae</taxon>
        <taxon>Sedimentisphaerales</taxon>
        <taxon>Anaerobacaceae</taxon>
        <taxon>Anaerobaca</taxon>
    </lineage>
</organism>
<keyword evidence="9" id="KW-0460">Magnesium</keyword>
<dbReference type="EMBL" id="JASCXX010000002">
    <property type="protein sequence ID" value="MDI6447767.1"/>
    <property type="molecule type" value="Genomic_DNA"/>
</dbReference>
<dbReference type="Proteomes" id="UP001431776">
    <property type="component" value="Unassembled WGS sequence"/>
</dbReference>
<evidence type="ECO:0000256" key="8">
    <source>
        <dbReference type="ARBA" id="ARBA00022840"/>
    </source>
</evidence>
<evidence type="ECO:0000256" key="1">
    <source>
        <dbReference type="ARBA" id="ARBA00004496"/>
    </source>
</evidence>
<evidence type="ECO:0000256" key="7">
    <source>
        <dbReference type="ARBA" id="ARBA00022741"/>
    </source>
</evidence>
<dbReference type="InterPro" id="IPR003442">
    <property type="entry name" value="T6A_TsaE"/>
</dbReference>
<dbReference type="GO" id="GO:0046872">
    <property type="term" value="F:metal ion binding"/>
    <property type="evidence" value="ECO:0007669"/>
    <property type="project" value="UniProtKB-KW"/>
</dbReference>
<comment type="caution">
    <text evidence="11">The sequence shown here is derived from an EMBL/GenBank/DDBJ whole genome shotgun (WGS) entry which is preliminary data.</text>
</comment>
<dbReference type="SUPFAM" id="SSF52540">
    <property type="entry name" value="P-loop containing nucleoside triphosphate hydrolases"/>
    <property type="match status" value="1"/>
</dbReference>
<evidence type="ECO:0000256" key="3">
    <source>
        <dbReference type="ARBA" id="ARBA00019010"/>
    </source>
</evidence>
<comment type="similarity">
    <text evidence="2">Belongs to the TsaE family.</text>
</comment>
<evidence type="ECO:0000256" key="4">
    <source>
        <dbReference type="ARBA" id="ARBA00022490"/>
    </source>
</evidence>
<dbReference type="Pfam" id="PF02367">
    <property type="entry name" value="TsaE"/>
    <property type="match status" value="1"/>
</dbReference>
<dbReference type="PANTHER" id="PTHR33540">
    <property type="entry name" value="TRNA THREONYLCARBAMOYLADENOSINE BIOSYNTHESIS PROTEIN TSAE"/>
    <property type="match status" value="1"/>
</dbReference>
<evidence type="ECO:0000313" key="11">
    <source>
        <dbReference type="EMBL" id="MDI6447767.1"/>
    </source>
</evidence>
<keyword evidence="5" id="KW-0819">tRNA processing</keyword>
<protein>
    <recommendedName>
        <fullName evidence="3">tRNA threonylcarbamoyladenosine biosynthesis protein TsaE</fullName>
    </recommendedName>
    <alternativeName>
        <fullName evidence="10">t(6)A37 threonylcarbamoyladenosine biosynthesis protein TsaE</fullName>
    </alternativeName>
</protein>
<keyword evidence="4" id="KW-0963">Cytoplasm</keyword>
<keyword evidence="8" id="KW-0067">ATP-binding</keyword>
<evidence type="ECO:0000256" key="5">
    <source>
        <dbReference type="ARBA" id="ARBA00022694"/>
    </source>
</evidence>
<sequence>MEELITSHSAEQTMALGRALGGRLRGGEVLAIVGPLGSGKTHLIKGIAEGAGAPNARQVNSPTFVLVNEYAGRLDLYHIDAYRLDSVAEFEMLGFDDLCYPESVVLIEWADRVEAAVAATNPIRVILSHAGPHTRTIHITDAPEYLHVL</sequence>